<dbReference type="PRINTS" id="PR01705">
    <property type="entry name" value="TSP1REPEAT"/>
</dbReference>
<dbReference type="PANTHER" id="PTHR22906">
    <property type="entry name" value="PROPERDIN"/>
    <property type="match status" value="1"/>
</dbReference>
<dbReference type="OrthoDB" id="446173at2759"/>
<dbReference type="EnsemblMetazoa" id="G4785.1">
    <property type="protein sequence ID" value="G4785.1:cds"/>
    <property type="gene ID" value="G4785"/>
</dbReference>
<dbReference type="InterPro" id="IPR000884">
    <property type="entry name" value="TSP1_rpt"/>
</dbReference>
<evidence type="ECO:0000256" key="2">
    <source>
        <dbReference type="ARBA" id="ARBA00023157"/>
    </source>
</evidence>
<reference evidence="4" key="1">
    <citation type="submission" date="2022-08" db="UniProtKB">
        <authorList>
            <consortium name="EnsemblMetazoa"/>
        </authorList>
    </citation>
    <scope>IDENTIFICATION</scope>
    <source>
        <strain evidence="4">05x7-T-G4-1.051#20</strain>
    </source>
</reference>
<evidence type="ECO:0000313" key="5">
    <source>
        <dbReference type="Proteomes" id="UP000005408"/>
    </source>
</evidence>
<dbReference type="SUPFAM" id="SSF82895">
    <property type="entry name" value="TSP-1 type 1 repeat"/>
    <property type="match status" value="4"/>
</dbReference>
<evidence type="ECO:0000313" key="4">
    <source>
        <dbReference type="EnsemblMetazoa" id="G4785.1:cds"/>
    </source>
</evidence>
<dbReference type="SMART" id="SM00209">
    <property type="entry name" value="TSP1"/>
    <property type="match status" value="4"/>
</dbReference>
<feature type="signal peptide" evidence="3">
    <location>
        <begin position="1"/>
        <end position="22"/>
    </location>
</feature>
<dbReference type="Gene3D" id="2.20.100.10">
    <property type="entry name" value="Thrombospondin type-1 (TSP1) repeat"/>
    <property type="match status" value="4"/>
</dbReference>
<proteinExistence type="predicted"/>
<evidence type="ECO:0000256" key="1">
    <source>
        <dbReference type="ARBA" id="ARBA00022737"/>
    </source>
</evidence>
<dbReference type="InterPro" id="IPR036383">
    <property type="entry name" value="TSP1_rpt_sf"/>
</dbReference>
<keyword evidence="1" id="KW-0677">Repeat</keyword>
<dbReference type="Proteomes" id="UP000005408">
    <property type="component" value="Unassembled WGS sequence"/>
</dbReference>
<dbReference type="InterPro" id="IPR052065">
    <property type="entry name" value="Compl_asym_regulator"/>
</dbReference>
<dbReference type="Pfam" id="PF00090">
    <property type="entry name" value="TSP_1"/>
    <property type="match status" value="4"/>
</dbReference>
<dbReference type="PANTHER" id="PTHR22906:SF21">
    <property type="entry name" value="SEMA DOMAIN-CONTAINING PROTEIN"/>
    <property type="match status" value="1"/>
</dbReference>
<protein>
    <recommendedName>
        <fullName evidence="6">Hemicentin-1</fullName>
    </recommendedName>
</protein>
<sequence>MSRYWSFLISIVLFEQVHQASTFCFTQCRTDQDCHGSCRDSSHIPVCDWVTFIFERELCCVCKAATCSSDTDCSGHSCNSGYVSKCNSQHNCHCERKPTCTLDINCSNHCASGYTATCSNGQCHCQRVATCSSDADCSGQSCNSGFVSKCNSQNQCQCLLKSTCSVDTDCSNRCISGYTATCSNGHCQCHAHKESTQMTRCSFNSDCAHYHCSFGRSSYCRTTFLDGHCDCLGASAHCSRNSDCANLQCSSGHTPVCSLSTHSCHCQTTCKTHHDCSHMTCRHGYYLVCSAAQNNTKTCVCKSTCSTQDECTNYGCSSQYKSYCQSGHCHCAHRCSSDSYCSHYGHCAHSSRQRCSTFLGNICVCEECVHDSECSNFHCQPYHSPICKNNSCSCKADPVDGIWSQWESWTTCSVTCGHGRQTRERSCTNPAPARGGLPCSGNGSEERNCSQISSCRIDGGWSDWVAWSICSVSCGGGTHTRARMCGNPSPSNGGSNCVGDVYQTHTCATAACGVDGGWSDWVAWSICSVSCGGGTHTRARMCSNPVPSNGGSYCVGDVYQTQTCATAACGVDGGWSDWMAWSICSVSCGGGMQTRARMCGNPSPSNGGSNCVGDVYQTQTCATAACGGLACPTCDHNLVCAFNNTCDSSETCMIRSYLKTRFTVHCSKKEDCAFEQSNLNGEIYCCDDHSCIQRYLGID</sequence>
<dbReference type="FunFam" id="2.20.100.10:FF:000007">
    <property type="entry name" value="Thrombospondin 1"/>
    <property type="match status" value="4"/>
</dbReference>
<organism evidence="4 5">
    <name type="scientific">Magallana gigas</name>
    <name type="common">Pacific oyster</name>
    <name type="synonym">Crassostrea gigas</name>
    <dbReference type="NCBI Taxonomy" id="29159"/>
    <lineage>
        <taxon>Eukaryota</taxon>
        <taxon>Metazoa</taxon>
        <taxon>Spiralia</taxon>
        <taxon>Lophotrochozoa</taxon>
        <taxon>Mollusca</taxon>
        <taxon>Bivalvia</taxon>
        <taxon>Autobranchia</taxon>
        <taxon>Pteriomorphia</taxon>
        <taxon>Ostreida</taxon>
        <taxon>Ostreoidea</taxon>
        <taxon>Ostreidae</taxon>
        <taxon>Magallana</taxon>
    </lineage>
</organism>
<dbReference type="AlphaFoldDB" id="A0A8W8N5U0"/>
<keyword evidence="5" id="KW-1185">Reference proteome</keyword>
<name>A0A8W8N5U0_MAGGI</name>
<accession>A0A8W8N5U0</accession>
<keyword evidence="3" id="KW-0732">Signal</keyword>
<evidence type="ECO:0008006" key="6">
    <source>
        <dbReference type="Google" id="ProtNLM"/>
    </source>
</evidence>
<keyword evidence="2" id="KW-1015">Disulfide bond</keyword>
<feature type="chain" id="PRO_5036446202" description="Hemicentin-1" evidence="3">
    <location>
        <begin position="23"/>
        <end position="699"/>
    </location>
</feature>
<dbReference type="PROSITE" id="PS50092">
    <property type="entry name" value="TSP1"/>
    <property type="match status" value="4"/>
</dbReference>
<evidence type="ECO:0000256" key="3">
    <source>
        <dbReference type="SAM" id="SignalP"/>
    </source>
</evidence>